<proteinExistence type="predicted"/>
<gene>
    <name evidence="1" type="ORF">DDT42_01742</name>
</gene>
<evidence type="ECO:0000313" key="1">
    <source>
        <dbReference type="EMBL" id="MBT9145865.1"/>
    </source>
</evidence>
<name>A0A9E2BHU7_PSYF1</name>
<evidence type="ECO:0000313" key="2">
    <source>
        <dbReference type="Proteomes" id="UP000811545"/>
    </source>
</evidence>
<protein>
    <submittedName>
        <fullName evidence="1">Uncharacterized protein</fullName>
    </submittedName>
</protein>
<dbReference type="EMBL" id="QLTW01000200">
    <property type="protein sequence ID" value="MBT9145865.1"/>
    <property type="molecule type" value="Genomic_DNA"/>
</dbReference>
<reference evidence="1 2" key="1">
    <citation type="journal article" date="2021" name="bioRxiv">
        <title>Unique metabolic strategies in Hadean analogues reveal hints for primordial physiology.</title>
        <authorList>
            <person name="Nobu M.K."/>
            <person name="Nakai R."/>
            <person name="Tamazawa S."/>
            <person name="Mori H."/>
            <person name="Toyoda A."/>
            <person name="Ijiri A."/>
            <person name="Suzuki S."/>
            <person name="Kurokawa K."/>
            <person name="Kamagata Y."/>
            <person name="Tamaki H."/>
        </authorList>
    </citation>
    <scope>NUCLEOTIDE SEQUENCE [LARGE SCALE GENOMIC DNA]</scope>
    <source>
        <strain evidence="1">BS525</strain>
    </source>
</reference>
<sequence>MGELYAIQDETERDKRKKDLEKSLKNKKEGTTTPILSIGIDERNNNLRVGLRKLNPEYIEAITEVVGRDVPIHFYEEGGGIYIRFLQKMLDTIGCLVAYKLLLHLMSGHLLVLFQL</sequence>
<organism evidence="1 2">
    <name type="scientific">Psychracetigena formicireducens</name>
    <dbReference type="NCBI Taxonomy" id="2986056"/>
    <lineage>
        <taxon>Bacteria</taxon>
        <taxon>Bacillati</taxon>
        <taxon>Candidatus Lithacetigenota</taxon>
        <taxon>Candidatus Psychracetigena</taxon>
    </lineage>
</organism>
<comment type="caution">
    <text evidence="1">The sequence shown here is derived from an EMBL/GenBank/DDBJ whole genome shotgun (WGS) entry which is preliminary data.</text>
</comment>
<dbReference type="Proteomes" id="UP000811545">
    <property type="component" value="Unassembled WGS sequence"/>
</dbReference>
<accession>A0A9E2BHU7</accession>
<dbReference type="AlphaFoldDB" id="A0A9E2BHU7"/>